<organism evidence="1 3">
    <name type="scientific">Lentinula aciculospora</name>
    <dbReference type="NCBI Taxonomy" id="153920"/>
    <lineage>
        <taxon>Eukaryota</taxon>
        <taxon>Fungi</taxon>
        <taxon>Dikarya</taxon>
        <taxon>Basidiomycota</taxon>
        <taxon>Agaricomycotina</taxon>
        <taxon>Agaricomycetes</taxon>
        <taxon>Agaricomycetidae</taxon>
        <taxon>Agaricales</taxon>
        <taxon>Marasmiineae</taxon>
        <taxon>Omphalotaceae</taxon>
        <taxon>Lentinula</taxon>
    </lineage>
</organism>
<evidence type="ECO:0000313" key="3">
    <source>
        <dbReference type="Proteomes" id="UP001150266"/>
    </source>
</evidence>
<evidence type="ECO:0000313" key="1">
    <source>
        <dbReference type="EMBL" id="KAJ4480831.1"/>
    </source>
</evidence>
<gene>
    <name evidence="1" type="ORF">J3R30DRAFT_3461516</name>
    <name evidence="2" type="ORF">J3R30DRAFT_3461532</name>
</gene>
<dbReference type="AlphaFoldDB" id="A0A9W9AEC7"/>
<evidence type="ECO:0000313" key="2">
    <source>
        <dbReference type="EMBL" id="KAJ4480832.1"/>
    </source>
</evidence>
<reference evidence="1" key="1">
    <citation type="submission" date="2022-08" db="EMBL/GenBank/DDBJ databases">
        <title>A Global Phylogenomic Analysis of the Shiitake Genus Lentinula.</title>
        <authorList>
            <consortium name="DOE Joint Genome Institute"/>
            <person name="Sierra-Patev S."/>
            <person name="Min B."/>
            <person name="Naranjo-Ortiz M."/>
            <person name="Looney B."/>
            <person name="Konkel Z."/>
            <person name="Slot J.C."/>
            <person name="Sakamoto Y."/>
            <person name="Steenwyk J.L."/>
            <person name="Rokas A."/>
            <person name="Carro J."/>
            <person name="Camarero S."/>
            <person name="Ferreira P."/>
            <person name="Molpeceres G."/>
            <person name="Ruiz-Duenas F.J."/>
            <person name="Serrano A."/>
            <person name="Henrissat B."/>
            <person name="Drula E."/>
            <person name="Hughes K.W."/>
            <person name="Mata J.L."/>
            <person name="Ishikawa N.K."/>
            <person name="Vargas-Isla R."/>
            <person name="Ushijima S."/>
            <person name="Smith C.A."/>
            <person name="Ahrendt S."/>
            <person name="Andreopoulos W."/>
            <person name="He G."/>
            <person name="Labutti K."/>
            <person name="Lipzen A."/>
            <person name="Ng V."/>
            <person name="Riley R."/>
            <person name="Sandor L."/>
            <person name="Barry K."/>
            <person name="Martinez A.T."/>
            <person name="Xiao Y."/>
            <person name="Gibbons J.G."/>
            <person name="Terashima K."/>
            <person name="Grigoriev I.V."/>
            <person name="Hibbett D.S."/>
        </authorList>
    </citation>
    <scope>NUCLEOTIDE SEQUENCE</scope>
    <source>
        <strain evidence="1">JLM2183</strain>
    </source>
</reference>
<protein>
    <submittedName>
        <fullName evidence="1">Uncharacterized protein</fullName>
    </submittedName>
</protein>
<proteinExistence type="predicted"/>
<dbReference type="Proteomes" id="UP001150266">
    <property type="component" value="Unassembled WGS sequence"/>
</dbReference>
<name>A0A9W9AEC7_9AGAR</name>
<keyword evidence="3" id="KW-1185">Reference proteome</keyword>
<dbReference type="EMBL" id="JAOTPV010000006">
    <property type="protein sequence ID" value="KAJ4480831.1"/>
    <property type="molecule type" value="Genomic_DNA"/>
</dbReference>
<accession>A0A9W9AEC7</accession>
<dbReference type="EMBL" id="JAOTPV010000006">
    <property type="protein sequence ID" value="KAJ4480832.1"/>
    <property type="molecule type" value="Genomic_DNA"/>
</dbReference>
<comment type="caution">
    <text evidence="1">The sequence shown here is derived from an EMBL/GenBank/DDBJ whole genome shotgun (WGS) entry which is preliminary data.</text>
</comment>
<sequence length="78" mass="9229">MVFSTQDPRITRANEFIACLSDAAFPGAYYREFFTWMKYLLSSIAKWKYGMEEWFQKDSEVFEGLFLEVQDHVINGEV</sequence>
<dbReference type="OrthoDB" id="3011286at2759"/>